<dbReference type="NCBIfam" id="TIGR00690">
    <property type="entry name" value="rpoZ"/>
    <property type="match status" value="1"/>
</dbReference>
<dbReference type="InterPro" id="IPR003716">
    <property type="entry name" value="DNA-dir_RNA_pol_omega"/>
</dbReference>
<evidence type="ECO:0000313" key="12">
    <source>
        <dbReference type="EMBL" id="KXB29055.1"/>
    </source>
</evidence>
<dbReference type="AlphaFoldDB" id="A0A133XDP2"/>
<comment type="subunit">
    <text evidence="11">The RNAP catalytic core consists of 2 alpha, 1 beta, 1 beta' and 1 omega subunit. When a sigma factor is associated with the core the holoenzyme is formed, which can initiate transcription.</text>
</comment>
<comment type="catalytic activity">
    <reaction evidence="10 11">
        <text>RNA(n) + a ribonucleoside 5'-triphosphate = RNA(n+1) + diphosphate</text>
        <dbReference type="Rhea" id="RHEA:21248"/>
        <dbReference type="Rhea" id="RHEA-COMP:14527"/>
        <dbReference type="Rhea" id="RHEA-COMP:17342"/>
        <dbReference type="ChEBI" id="CHEBI:33019"/>
        <dbReference type="ChEBI" id="CHEBI:61557"/>
        <dbReference type="ChEBI" id="CHEBI:140395"/>
        <dbReference type="EC" id="2.7.7.6"/>
    </reaction>
</comment>
<comment type="caution">
    <text evidence="12">The sequence shown here is derived from an EMBL/GenBank/DDBJ whole genome shotgun (WGS) entry which is preliminary data.</text>
</comment>
<name>A0A133XDP2_9RHOO</name>
<dbReference type="EMBL" id="LODL01000040">
    <property type="protein sequence ID" value="KXB29055.1"/>
    <property type="molecule type" value="Genomic_DNA"/>
</dbReference>
<dbReference type="EC" id="2.7.7.6" evidence="2 11"/>
<keyword evidence="13" id="KW-1185">Reference proteome</keyword>
<accession>A0A133XDP2</accession>
<keyword evidence="5 11" id="KW-0808">Transferase</keyword>
<dbReference type="InterPro" id="IPR036161">
    <property type="entry name" value="RPB6/omega-like_sf"/>
</dbReference>
<comment type="similarity">
    <text evidence="1 11">Belongs to the RNA polymerase subunit omega family.</text>
</comment>
<evidence type="ECO:0000256" key="8">
    <source>
        <dbReference type="ARBA" id="ARBA00029924"/>
    </source>
</evidence>
<dbReference type="Proteomes" id="UP000070186">
    <property type="component" value="Unassembled WGS sequence"/>
</dbReference>
<keyword evidence="4 11" id="KW-0240">DNA-directed RNA polymerase</keyword>
<dbReference type="STRING" id="281362.AT959_19760"/>
<keyword evidence="6 11" id="KW-0548">Nucleotidyltransferase</keyword>
<dbReference type="Gene3D" id="3.90.940.10">
    <property type="match status" value="1"/>
</dbReference>
<dbReference type="SUPFAM" id="SSF63562">
    <property type="entry name" value="RPB6/omega subunit-like"/>
    <property type="match status" value="1"/>
</dbReference>
<keyword evidence="7 11" id="KW-0804">Transcription</keyword>
<proteinExistence type="inferred from homology"/>
<evidence type="ECO:0000256" key="10">
    <source>
        <dbReference type="ARBA" id="ARBA00048552"/>
    </source>
</evidence>
<dbReference type="InterPro" id="IPR006110">
    <property type="entry name" value="Pol_omega/Rpo6/RPB6"/>
</dbReference>
<organism evidence="12 13">
    <name type="scientific">Dechloromonas denitrificans</name>
    <dbReference type="NCBI Taxonomy" id="281362"/>
    <lineage>
        <taxon>Bacteria</taxon>
        <taxon>Pseudomonadati</taxon>
        <taxon>Pseudomonadota</taxon>
        <taxon>Betaproteobacteria</taxon>
        <taxon>Rhodocyclales</taxon>
        <taxon>Azonexaceae</taxon>
        <taxon>Dechloromonas</taxon>
    </lineage>
</organism>
<dbReference type="RefSeq" id="WP_066887269.1">
    <property type="nucleotide sequence ID" value="NZ_LODL01000040.1"/>
</dbReference>
<dbReference type="GO" id="GO:0003677">
    <property type="term" value="F:DNA binding"/>
    <property type="evidence" value="ECO:0007669"/>
    <property type="project" value="UniProtKB-UniRule"/>
</dbReference>
<dbReference type="SMART" id="SM01409">
    <property type="entry name" value="RNA_pol_Rpb6"/>
    <property type="match status" value="1"/>
</dbReference>
<evidence type="ECO:0000256" key="1">
    <source>
        <dbReference type="ARBA" id="ARBA00006711"/>
    </source>
</evidence>
<evidence type="ECO:0000313" key="13">
    <source>
        <dbReference type="Proteomes" id="UP000070186"/>
    </source>
</evidence>
<dbReference type="GO" id="GO:0003899">
    <property type="term" value="F:DNA-directed RNA polymerase activity"/>
    <property type="evidence" value="ECO:0007669"/>
    <property type="project" value="UniProtKB-UniRule"/>
</dbReference>
<evidence type="ECO:0000256" key="5">
    <source>
        <dbReference type="ARBA" id="ARBA00022679"/>
    </source>
</evidence>
<dbReference type="PANTHER" id="PTHR34476">
    <property type="entry name" value="DNA-DIRECTED RNA POLYMERASE SUBUNIT OMEGA"/>
    <property type="match status" value="1"/>
</dbReference>
<reference evidence="12 13" key="1">
    <citation type="submission" date="2015-12" db="EMBL/GenBank/DDBJ databases">
        <title>Nitrous oxide reduction kinetics distinguish bacteria harboring typical versus atypical NosZ.</title>
        <authorList>
            <person name="Yoon S."/>
            <person name="Nissen S."/>
            <person name="Park D."/>
            <person name="Sanford R.A."/>
            <person name="Loeffler F.E."/>
        </authorList>
    </citation>
    <scope>NUCLEOTIDE SEQUENCE [LARGE SCALE GENOMIC DNA]</scope>
    <source>
        <strain evidence="12 13">ATCC BAA-841</strain>
    </source>
</reference>
<sequence length="68" mass="7276">MARVTIDDCLKRIPNRFEATLAAAHRARQLANGATPLVDPGKDKPTVIALRELGTGKIGIEVLNRGQG</sequence>
<evidence type="ECO:0000256" key="6">
    <source>
        <dbReference type="ARBA" id="ARBA00022695"/>
    </source>
</evidence>
<gene>
    <name evidence="11" type="primary">rpoZ</name>
    <name evidence="12" type="ORF">AT959_19760</name>
</gene>
<evidence type="ECO:0000256" key="7">
    <source>
        <dbReference type="ARBA" id="ARBA00023163"/>
    </source>
</evidence>
<dbReference type="HAMAP" id="MF_00366">
    <property type="entry name" value="RNApol_bact_RpoZ"/>
    <property type="match status" value="1"/>
</dbReference>
<evidence type="ECO:0000256" key="2">
    <source>
        <dbReference type="ARBA" id="ARBA00012418"/>
    </source>
</evidence>
<evidence type="ECO:0000256" key="9">
    <source>
        <dbReference type="ARBA" id="ARBA00030998"/>
    </source>
</evidence>
<evidence type="ECO:0000256" key="3">
    <source>
        <dbReference type="ARBA" id="ARBA00013725"/>
    </source>
</evidence>
<dbReference type="PANTHER" id="PTHR34476:SF1">
    <property type="entry name" value="DNA-DIRECTED RNA POLYMERASE SUBUNIT OMEGA"/>
    <property type="match status" value="1"/>
</dbReference>
<comment type="function">
    <text evidence="11">Promotes RNA polymerase assembly. Latches the N- and C-terminal regions of the beta' subunit thereby facilitating its interaction with the beta and alpha subunits.</text>
</comment>
<evidence type="ECO:0000256" key="4">
    <source>
        <dbReference type="ARBA" id="ARBA00022478"/>
    </source>
</evidence>
<dbReference type="Pfam" id="PF01192">
    <property type="entry name" value="RNA_pol_Rpb6"/>
    <property type="match status" value="1"/>
</dbReference>
<protein>
    <recommendedName>
        <fullName evidence="3 11">DNA-directed RNA polymerase subunit omega</fullName>
        <shortName evidence="11">RNAP omega subunit</shortName>
        <ecNumber evidence="2 11">2.7.7.6</ecNumber>
    </recommendedName>
    <alternativeName>
        <fullName evidence="9 11">RNA polymerase omega subunit</fullName>
    </alternativeName>
    <alternativeName>
        <fullName evidence="8 11">Transcriptase subunit omega</fullName>
    </alternativeName>
</protein>
<dbReference type="GO" id="GO:0006351">
    <property type="term" value="P:DNA-templated transcription"/>
    <property type="evidence" value="ECO:0007669"/>
    <property type="project" value="UniProtKB-UniRule"/>
</dbReference>
<evidence type="ECO:0000256" key="11">
    <source>
        <dbReference type="HAMAP-Rule" id="MF_00366"/>
    </source>
</evidence>
<dbReference type="GO" id="GO:0000428">
    <property type="term" value="C:DNA-directed RNA polymerase complex"/>
    <property type="evidence" value="ECO:0007669"/>
    <property type="project" value="UniProtKB-KW"/>
</dbReference>